<dbReference type="Proteomes" id="UP000594688">
    <property type="component" value="Chromosome"/>
</dbReference>
<evidence type="ECO:0000313" key="2">
    <source>
        <dbReference type="Proteomes" id="UP000594688"/>
    </source>
</evidence>
<accession>A0A7T0BVB4</accession>
<protein>
    <submittedName>
        <fullName evidence="1">Uncharacterized protein</fullName>
    </submittedName>
</protein>
<name>A0A7T0BVB4_9BACT</name>
<gene>
    <name evidence="1" type="ORF">G3M70_06915</name>
</gene>
<dbReference type="AlphaFoldDB" id="A0A7T0BVB4"/>
<dbReference type="KEGG" id="nli:G3M70_06915"/>
<sequence length="50" mass="5836">MQVERAYRRRAAAHYLCCLVDRDGAATSRQVMRVGKGDFSTLWKKSKRDF</sequence>
<reference evidence="1 2" key="1">
    <citation type="submission" date="2020-02" db="EMBL/GenBank/DDBJ databases">
        <title>Genomic and physiological characterization of two novel Nitrospinaceae genera.</title>
        <authorList>
            <person name="Mueller A.J."/>
            <person name="Jung M.-Y."/>
            <person name="Strachan C.R."/>
            <person name="Herbold C.W."/>
            <person name="Kirkegaard R.H."/>
            <person name="Daims H."/>
        </authorList>
    </citation>
    <scope>NUCLEOTIDE SEQUENCE [LARGE SCALE GENOMIC DNA]</scope>
    <source>
        <strain evidence="1">EB</strain>
    </source>
</reference>
<proteinExistence type="predicted"/>
<dbReference type="EMBL" id="CP048685">
    <property type="protein sequence ID" value="QPJ61631.1"/>
    <property type="molecule type" value="Genomic_DNA"/>
</dbReference>
<organism evidence="1 2">
    <name type="scientific">Candidatus Nitronauta litoralis</name>
    <dbReference type="NCBI Taxonomy" id="2705533"/>
    <lineage>
        <taxon>Bacteria</taxon>
        <taxon>Pseudomonadati</taxon>
        <taxon>Nitrospinota/Tectimicrobiota group</taxon>
        <taxon>Nitrospinota</taxon>
        <taxon>Nitrospinia</taxon>
        <taxon>Nitrospinales</taxon>
        <taxon>Nitrospinaceae</taxon>
        <taxon>Candidatus Nitronauta</taxon>
    </lineage>
</organism>
<evidence type="ECO:0000313" key="1">
    <source>
        <dbReference type="EMBL" id="QPJ61631.1"/>
    </source>
</evidence>